<dbReference type="PANTHER" id="PTHR30474:SF1">
    <property type="entry name" value="PEPTIDOGLYCAN GLYCOSYLTRANSFERASE MRDB"/>
    <property type="match status" value="1"/>
</dbReference>
<dbReference type="Pfam" id="PF01098">
    <property type="entry name" value="FTSW_RODA_SPOVE"/>
    <property type="match status" value="1"/>
</dbReference>
<evidence type="ECO:0000256" key="5">
    <source>
        <dbReference type="ARBA" id="ARBA00023136"/>
    </source>
</evidence>
<evidence type="ECO:0000256" key="3">
    <source>
        <dbReference type="ARBA" id="ARBA00022960"/>
    </source>
</evidence>
<evidence type="ECO:0000256" key="1">
    <source>
        <dbReference type="ARBA" id="ARBA00004141"/>
    </source>
</evidence>
<keyword evidence="3" id="KW-0133">Cell shape</keyword>
<dbReference type="AlphaFoldDB" id="A0A345IID4"/>
<feature type="transmembrane region" description="Helical" evidence="6">
    <location>
        <begin position="288"/>
        <end position="314"/>
    </location>
</feature>
<evidence type="ECO:0000256" key="2">
    <source>
        <dbReference type="ARBA" id="ARBA00022692"/>
    </source>
</evidence>
<dbReference type="PANTHER" id="PTHR30474">
    <property type="entry name" value="CELL CYCLE PROTEIN"/>
    <property type="match status" value="1"/>
</dbReference>
<feature type="transmembrane region" description="Helical" evidence="6">
    <location>
        <begin position="243"/>
        <end position="267"/>
    </location>
</feature>
<evidence type="ECO:0000313" key="8">
    <source>
        <dbReference type="Proteomes" id="UP000253744"/>
    </source>
</evidence>
<dbReference type="Proteomes" id="UP000253744">
    <property type="component" value="Chromosome"/>
</dbReference>
<gene>
    <name evidence="7" type="ORF">DVJ83_10310</name>
</gene>
<keyword evidence="5 6" id="KW-0472">Membrane</keyword>
<sequence length="371" mass="40014">MSLQLLIAQVLLLLLGTLGIAAAEPDLINDHGLKAVLALMATFVVARVRPRLFLKWGTNVWIAALTLLVLVLFIGQGTQDSPGVRRWLSIGGQTFQPSEFAKLALVLQLASFFSRRGVQNKLLSATGMMVITTALIIFEPDLGTSVLTFGLGIIVMYAAGVRLFNIGGLVLALGLLSLPFVSGYLERHPYIVQRWTGYQTRDDQIVTGLDQIGKAHRDLNYGGWWGQGPDGPRWEYFAAHTDMVVAAVGFSSGLLGVLTLLFAYWLIVSTALQVAQLATRIRPMSAEIHGASILAIGCMFMVVGQAFVNLAVAAGLFPVTGVPLPLVSYGFSSMLTMSVALGIIHSAMREVRRQLPNEVKMDDFVGAAADD</sequence>
<name>A0A345IID4_9DEIO</name>
<feature type="transmembrane region" description="Helical" evidence="6">
    <location>
        <begin position="144"/>
        <end position="161"/>
    </location>
</feature>
<evidence type="ECO:0000256" key="4">
    <source>
        <dbReference type="ARBA" id="ARBA00022989"/>
    </source>
</evidence>
<dbReference type="RefSeq" id="WP_114672276.1">
    <property type="nucleotide sequence ID" value="NZ_CALTYN010000199.1"/>
</dbReference>
<organism evidence="7 8">
    <name type="scientific">Deinococcus wulumuqiensis</name>
    <dbReference type="NCBI Taxonomy" id="980427"/>
    <lineage>
        <taxon>Bacteria</taxon>
        <taxon>Thermotogati</taxon>
        <taxon>Deinococcota</taxon>
        <taxon>Deinococci</taxon>
        <taxon>Deinococcales</taxon>
        <taxon>Deinococcaceae</taxon>
        <taxon>Deinococcus</taxon>
    </lineage>
</organism>
<dbReference type="GO" id="GO:0008360">
    <property type="term" value="P:regulation of cell shape"/>
    <property type="evidence" value="ECO:0007669"/>
    <property type="project" value="UniProtKB-KW"/>
</dbReference>
<dbReference type="STRING" id="1288484.GCA_000348665_02116"/>
<feature type="transmembrane region" description="Helical" evidence="6">
    <location>
        <begin position="168"/>
        <end position="185"/>
    </location>
</feature>
<feature type="transmembrane region" description="Helical" evidence="6">
    <location>
        <begin position="31"/>
        <end position="48"/>
    </location>
</feature>
<accession>A0A345IID4</accession>
<dbReference type="GO" id="GO:0015648">
    <property type="term" value="F:lipid-linked peptidoglycan transporter activity"/>
    <property type="evidence" value="ECO:0007669"/>
    <property type="project" value="TreeGrafter"/>
</dbReference>
<comment type="subcellular location">
    <subcellularLocation>
        <location evidence="1">Membrane</location>
        <topology evidence="1">Multi-pass membrane protein</topology>
    </subcellularLocation>
</comment>
<keyword evidence="2 6" id="KW-0812">Transmembrane</keyword>
<dbReference type="GO" id="GO:0005886">
    <property type="term" value="C:plasma membrane"/>
    <property type="evidence" value="ECO:0007669"/>
    <property type="project" value="TreeGrafter"/>
</dbReference>
<dbReference type="GO" id="GO:0051301">
    <property type="term" value="P:cell division"/>
    <property type="evidence" value="ECO:0007669"/>
    <property type="project" value="InterPro"/>
</dbReference>
<protein>
    <submittedName>
        <fullName evidence="7">FtsW/RodA/SpoVE family cell cycle protein</fullName>
    </submittedName>
</protein>
<dbReference type="EMBL" id="CP031158">
    <property type="protein sequence ID" value="AXG99456.1"/>
    <property type="molecule type" value="Genomic_DNA"/>
</dbReference>
<feature type="transmembrane region" description="Helical" evidence="6">
    <location>
        <begin position="60"/>
        <end position="78"/>
    </location>
</feature>
<proteinExistence type="predicted"/>
<reference evidence="7 8" key="1">
    <citation type="submission" date="2018-07" db="EMBL/GenBank/DDBJ databases">
        <title>Complete Genome and Methylome Analysis of Deinococcus wulumuqiensis NEB 479.</title>
        <authorList>
            <person name="Fomenkov A."/>
            <person name="Luyten Y."/>
            <person name="Vincze T."/>
            <person name="Anton B.P."/>
            <person name="Clark T."/>
            <person name="Roberts R.J."/>
            <person name="Morgan R.D."/>
        </authorList>
    </citation>
    <scope>NUCLEOTIDE SEQUENCE [LARGE SCALE GENOMIC DNA]</scope>
    <source>
        <strain evidence="7 8">NEB 479</strain>
    </source>
</reference>
<dbReference type="KEGG" id="dwu:DVJ83_10310"/>
<dbReference type="InterPro" id="IPR001182">
    <property type="entry name" value="FtsW/RodA"/>
</dbReference>
<evidence type="ECO:0000313" key="7">
    <source>
        <dbReference type="EMBL" id="AXG99456.1"/>
    </source>
</evidence>
<keyword evidence="4 6" id="KW-1133">Transmembrane helix</keyword>
<evidence type="ECO:0000256" key="6">
    <source>
        <dbReference type="SAM" id="Phobius"/>
    </source>
</evidence>
<feature type="transmembrane region" description="Helical" evidence="6">
    <location>
        <begin position="326"/>
        <end position="344"/>
    </location>
</feature>
<dbReference type="GO" id="GO:0032153">
    <property type="term" value="C:cell division site"/>
    <property type="evidence" value="ECO:0007669"/>
    <property type="project" value="TreeGrafter"/>
</dbReference>